<dbReference type="EMBL" id="LOEE01000078">
    <property type="protein sequence ID" value="KXG73753.1"/>
    <property type="molecule type" value="Genomic_DNA"/>
</dbReference>
<proteinExistence type="predicted"/>
<gene>
    <name evidence="1" type="ORF">AN619_29180</name>
</gene>
<organism evidence="1 2">
    <name type="scientific">Thermotalea metallivorans</name>
    <dbReference type="NCBI Taxonomy" id="520762"/>
    <lineage>
        <taxon>Bacteria</taxon>
        <taxon>Bacillati</taxon>
        <taxon>Bacillota</taxon>
        <taxon>Clostridia</taxon>
        <taxon>Peptostreptococcales</taxon>
        <taxon>Thermotaleaceae</taxon>
        <taxon>Thermotalea</taxon>
    </lineage>
</organism>
<accession>A0A140KZM8</accession>
<dbReference type="STRING" id="520762.AN619_29180"/>
<evidence type="ECO:0000313" key="2">
    <source>
        <dbReference type="Proteomes" id="UP000070456"/>
    </source>
</evidence>
<comment type="caution">
    <text evidence="1">The sequence shown here is derived from an EMBL/GenBank/DDBJ whole genome shotgun (WGS) entry which is preliminary data.</text>
</comment>
<dbReference type="AlphaFoldDB" id="A0A140KZM8"/>
<reference evidence="1 2" key="1">
    <citation type="submission" date="2015-12" db="EMBL/GenBank/DDBJ databases">
        <title>Draft genome sequence of the thermoanaerobe Thermotalea metallivorans, an isolate from the runoff channel of the Great Artesian Basin, Australia.</title>
        <authorList>
            <person name="Patel B.K."/>
        </authorList>
    </citation>
    <scope>NUCLEOTIDE SEQUENCE [LARGE SCALE GENOMIC DNA]</scope>
    <source>
        <strain evidence="1 2">B2-1</strain>
    </source>
</reference>
<sequence>MERLKRIIVSSILLVLTVSVTAGILTLNQILAAAFNI</sequence>
<protein>
    <submittedName>
        <fullName evidence="1">Uncharacterized protein</fullName>
    </submittedName>
</protein>
<name>A0A140KZM8_9FIRM</name>
<keyword evidence="2" id="KW-1185">Reference proteome</keyword>
<evidence type="ECO:0000313" key="1">
    <source>
        <dbReference type="EMBL" id="KXG73753.1"/>
    </source>
</evidence>
<dbReference type="Proteomes" id="UP000070456">
    <property type="component" value="Unassembled WGS sequence"/>
</dbReference>